<dbReference type="EMBL" id="BTRK01000005">
    <property type="protein sequence ID" value="GMR50947.1"/>
    <property type="molecule type" value="Genomic_DNA"/>
</dbReference>
<feature type="non-terminal residue" evidence="1">
    <location>
        <position position="1"/>
    </location>
</feature>
<dbReference type="AlphaFoldDB" id="A0AAN5CVS9"/>
<proteinExistence type="predicted"/>
<gene>
    <name evidence="1" type="ORF">PMAYCL1PPCAC_21142</name>
</gene>
<protein>
    <submittedName>
        <fullName evidence="1">Uncharacterized protein</fullName>
    </submittedName>
</protein>
<reference evidence="2" key="1">
    <citation type="submission" date="2022-10" db="EMBL/GenBank/DDBJ databases">
        <title>Genome assembly of Pristionchus species.</title>
        <authorList>
            <person name="Yoshida K."/>
            <person name="Sommer R.J."/>
        </authorList>
    </citation>
    <scope>NUCLEOTIDE SEQUENCE [LARGE SCALE GENOMIC DNA]</scope>
    <source>
        <strain evidence="2">RS5460</strain>
    </source>
</reference>
<feature type="non-terminal residue" evidence="1">
    <location>
        <position position="129"/>
    </location>
</feature>
<sequence>FQLLLHTTESEDVVPLHSPGSLDLFGNVGSEDCQALFDLSLGLLDLPLVGLVTVDCCAQSDHDLRDILLRELDPHGLALLHVIQLLLVLGSVHKLAERSSSQGVHKPARISEFLLHIRIIRSLESLDAC</sequence>
<comment type="caution">
    <text evidence="1">The sequence shown here is derived from an EMBL/GenBank/DDBJ whole genome shotgun (WGS) entry which is preliminary data.</text>
</comment>
<evidence type="ECO:0000313" key="1">
    <source>
        <dbReference type="EMBL" id="GMR50947.1"/>
    </source>
</evidence>
<organism evidence="1 2">
    <name type="scientific">Pristionchus mayeri</name>
    <dbReference type="NCBI Taxonomy" id="1317129"/>
    <lineage>
        <taxon>Eukaryota</taxon>
        <taxon>Metazoa</taxon>
        <taxon>Ecdysozoa</taxon>
        <taxon>Nematoda</taxon>
        <taxon>Chromadorea</taxon>
        <taxon>Rhabditida</taxon>
        <taxon>Rhabditina</taxon>
        <taxon>Diplogasteromorpha</taxon>
        <taxon>Diplogasteroidea</taxon>
        <taxon>Neodiplogasteridae</taxon>
        <taxon>Pristionchus</taxon>
    </lineage>
</organism>
<dbReference type="Proteomes" id="UP001328107">
    <property type="component" value="Unassembled WGS sequence"/>
</dbReference>
<accession>A0AAN5CVS9</accession>
<name>A0AAN5CVS9_9BILA</name>
<evidence type="ECO:0000313" key="2">
    <source>
        <dbReference type="Proteomes" id="UP001328107"/>
    </source>
</evidence>
<keyword evidence="2" id="KW-1185">Reference proteome</keyword>